<feature type="signal peptide" evidence="1">
    <location>
        <begin position="1"/>
        <end position="21"/>
    </location>
</feature>
<sequence>MKAFFALLLPLCLIVAGCSQNPPSSSAPPADDVLSFAPVESSSQEASPALQRAQAKKEKILAAIQEKIAQYQAGQVVNDPLELRFEPFPEGEAYPIVDSVEDFFLEEGNEMFGATAILPLQQHNMYFYLDCYAQSPQDDGVWGVSAVGFSPIQQ</sequence>
<evidence type="ECO:0000313" key="2">
    <source>
        <dbReference type="EMBL" id="VYT24400.1"/>
    </source>
</evidence>
<protein>
    <submittedName>
        <fullName evidence="2">Uncharacterized protein</fullName>
    </submittedName>
</protein>
<accession>A0A6N2V316</accession>
<name>A0A6N2V316_9FIRM</name>
<dbReference type="AlphaFoldDB" id="A0A6N2V316"/>
<keyword evidence="1" id="KW-0732">Signal</keyword>
<feature type="chain" id="PRO_5038962378" evidence="1">
    <location>
        <begin position="22"/>
        <end position="154"/>
    </location>
</feature>
<proteinExistence type="predicted"/>
<evidence type="ECO:0000256" key="1">
    <source>
        <dbReference type="SAM" id="SignalP"/>
    </source>
</evidence>
<organism evidence="2">
    <name type="scientific">uncultured Anaerotruncus sp</name>
    <dbReference type="NCBI Taxonomy" id="905011"/>
    <lineage>
        <taxon>Bacteria</taxon>
        <taxon>Bacillati</taxon>
        <taxon>Bacillota</taxon>
        <taxon>Clostridia</taxon>
        <taxon>Eubacteriales</taxon>
        <taxon>Oscillospiraceae</taxon>
        <taxon>Anaerotruncus</taxon>
        <taxon>environmental samples</taxon>
    </lineage>
</organism>
<reference evidence="2" key="1">
    <citation type="submission" date="2019-11" db="EMBL/GenBank/DDBJ databases">
        <authorList>
            <person name="Feng L."/>
        </authorList>
    </citation>
    <scope>NUCLEOTIDE SEQUENCE</scope>
    <source>
        <strain evidence="2">AundefinedLFYP135</strain>
    </source>
</reference>
<dbReference type="PROSITE" id="PS51257">
    <property type="entry name" value="PROKAR_LIPOPROTEIN"/>
    <property type="match status" value="1"/>
</dbReference>
<gene>
    <name evidence="2" type="ORF">AULFYP135_02237</name>
</gene>
<dbReference type="EMBL" id="CACRSL010000005">
    <property type="protein sequence ID" value="VYT24400.1"/>
    <property type="molecule type" value="Genomic_DNA"/>
</dbReference>